<keyword evidence="8" id="KW-1003">Cell membrane</keyword>
<dbReference type="InterPro" id="IPR000711">
    <property type="entry name" value="ATPase_OSCP/dsu"/>
</dbReference>
<evidence type="ECO:0000256" key="8">
    <source>
        <dbReference type="HAMAP-Rule" id="MF_01416"/>
    </source>
</evidence>
<dbReference type="InterPro" id="IPR026015">
    <property type="entry name" value="ATP_synth_OSCP/delta_N_sf"/>
</dbReference>
<dbReference type="NCBIfam" id="TIGR01145">
    <property type="entry name" value="ATP_synt_delta"/>
    <property type="match status" value="1"/>
</dbReference>
<dbReference type="GO" id="GO:0046933">
    <property type="term" value="F:proton-transporting ATP synthase activity, rotational mechanism"/>
    <property type="evidence" value="ECO:0007669"/>
    <property type="project" value="UniProtKB-UniRule"/>
</dbReference>
<comment type="caution">
    <text evidence="9">The sequence shown here is derived from an EMBL/GenBank/DDBJ whole genome shotgun (WGS) entry which is preliminary data.</text>
</comment>
<dbReference type="EMBL" id="SRJD01000002">
    <property type="protein sequence ID" value="TGA99766.1"/>
    <property type="molecule type" value="Genomic_DNA"/>
</dbReference>
<evidence type="ECO:0000256" key="7">
    <source>
        <dbReference type="ARBA" id="ARBA00023310"/>
    </source>
</evidence>
<dbReference type="GO" id="GO:0005886">
    <property type="term" value="C:plasma membrane"/>
    <property type="evidence" value="ECO:0007669"/>
    <property type="project" value="UniProtKB-SubCell"/>
</dbReference>
<dbReference type="PRINTS" id="PR00125">
    <property type="entry name" value="ATPASEDELTA"/>
</dbReference>
<protein>
    <recommendedName>
        <fullName evidence="8">ATP synthase subunit delta</fullName>
    </recommendedName>
    <alternativeName>
        <fullName evidence="8">ATP synthase F(1) sector subunit delta</fullName>
    </alternativeName>
    <alternativeName>
        <fullName evidence="8">F-type ATPase subunit delta</fullName>
        <shortName evidence="8">F-ATPase subunit delta</shortName>
    </alternativeName>
</protein>
<comment type="subcellular location">
    <subcellularLocation>
        <location evidence="8">Cell membrane</location>
        <topology evidence="8">Peripheral membrane protein</topology>
    </subcellularLocation>
    <subcellularLocation>
        <location evidence="1">Membrane</location>
    </subcellularLocation>
</comment>
<keyword evidence="4 8" id="KW-0406">Ion transport</keyword>
<keyword evidence="3 8" id="KW-0375">Hydrogen ion transport</keyword>
<dbReference type="Gene3D" id="1.10.520.20">
    <property type="entry name" value="N-terminal domain of the delta subunit of the F1F0-ATP synthase"/>
    <property type="match status" value="1"/>
</dbReference>
<dbReference type="SUPFAM" id="SSF47928">
    <property type="entry name" value="N-terminal domain of the delta subunit of the F1F0-ATP synthase"/>
    <property type="match status" value="1"/>
</dbReference>
<dbReference type="GO" id="GO:0045259">
    <property type="term" value="C:proton-transporting ATP synthase complex"/>
    <property type="evidence" value="ECO:0007669"/>
    <property type="project" value="UniProtKB-KW"/>
</dbReference>
<dbReference type="PANTHER" id="PTHR11910">
    <property type="entry name" value="ATP SYNTHASE DELTA CHAIN"/>
    <property type="match status" value="1"/>
</dbReference>
<sequence>MSEIVANRYAKALFEVAEERNAIDSIETQLSLVTKALDENEDLSRVLMHPQVSAENKKALVGKLFEETAGLEVLNLLRLLIDRKRESIIDDVLEAYTHMADVTRGILDVTVTTAVPLDEDEKQDLAERLGEVLGKQLRMHVKVKEDIIGGILLRIGDRLYDGTLAGKLAGFKQEIKVGK</sequence>
<dbReference type="OrthoDB" id="9802471at2"/>
<dbReference type="AlphaFoldDB" id="A0A4Z0GS85"/>
<gene>
    <name evidence="8" type="primary">atpH</name>
    <name evidence="9" type="ORF">E4665_02100</name>
</gene>
<keyword evidence="5 8" id="KW-0472">Membrane</keyword>
<proteinExistence type="inferred from homology"/>
<keyword evidence="10" id="KW-1185">Reference proteome</keyword>
<evidence type="ECO:0000256" key="3">
    <source>
        <dbReference type="ARBA" id="ARBA00022781"/>
    </source>
</evidence>
<keyword evidence="7 8" id="KW-0066">ATP synthesis</keyword>
<comment type="similarity">
    <text evidence="8">Belongs to the ATPase delta chain family.</text>
</comment>
<dbReference type="NCBIfam" id="NF004403">
    <property type="entry name" value="PRK05758.2-4"/>
    <property type="match status" value="1"/>
</dbReference>
<evidence type="ECO:0000256" key="2">
    <source>
        <dbReference type="ARBA" id="ARBA00022448"/>
    </source>
</evidence>
<reference evidence="9 10" key="1">
    <citation type="journal article" date="2015" name="Int. J. Syst. Evol. Microbiol.">
        <title>Sporolactobacillus shoreae sp. nov. and Sporolactobacillus spathodeae sp. nov., two spore-forming lactic acid bacteria isolated from tree barks in Thailand.</title>
        <authorList>
            <person name="Thamacharoensuk T."/>
            <person name="Kitahara M."/>
            <person name="Ohkuma M."/>
            <person name="Thongchul N."/>
            <person name="Tanasupawat S."/>
        </authorList>
    </citation>
    <scope>NUCLEOTIDE SEQUENCE [LARGE SCALE GENOMIC DNA]</scope>
    <source>
        <strain evidence="9 10">BK92</strain>
    </source>
</reference>
<name>A0A4Z0GS85_9BACL</name>
<evidence type="ECO:0000256" key="1">
    <source>
        <dbReference type="ARBA" id="ARBA00004370"/>
    </source>
</evidence>
<keyword evidence="2 8" id="KW-0813">Transport</keyword>
<evidence type="ECO:0000313" key="9">
    <source>
        <dbReference type="EMBL" id="TGA99766.1"/>
    </source>
</evidence>
<dbReference type="InterPro" id="IPR020781">
    <property type="entry name" value="ATPase_OSCP/d_CS"/>
</dbReference>
<organism evidence="9 10">
    <name type="scientific">Sporolactobacillus shoreae</name>
    <dbReference type="NCBI Taxonomy" id="1465501"/>
    <lineage>
        <taxon>Bacteria</taxon>
        <taxon>Bacillati</taxon>
        <taxon>Bacillota</taxon>
        <taxon>Bacilli</taxon>
        <taxon>Bacillales</taxon>
        <taxon>Sporolactobacillaceae</taxon>
        <taxon>Sporolactobacillus</taxon>
    </lineage>
</organism>
<evidence type="ECO:0000256" key="5">
    <source>
        <dbReference type="ARBA" id="ARBA00023136"/>
    </source>
</evidence>
<dbReference type="PROSITE" id="PS00389">
    <property type="entry name" value="ATPASE_DELTA"/>
    <property type="match status" value="1"/>
</dbReference>
<evidence type="ECO:0000256" key="6">
    <source>
        <dbReference type="ARBA" id="ARBA00023196"/>
    </source>
</evidence>
<dbReference type="HAMAP" id="MF_01416">
    <property type="entry name" value="ATP_synth_delta_bact"/>
    <property type="match status" value="1"/>
</dbReference>
<evidence type="ECO:0000313" key="10">
    <source>
        <dbReference type="Proteomes" id="UP000298347"/>
    </source>
</evidence>
<keyword evidence="6 8" id="KW-0139">CF(1)</keyword>
<dbReference type="Pfam" id="PF00213">
    <property type="entry name" value="OSCP"/>
    <property type="match status" value="1"/>
</dbReference>
<dbReference type="RefSeq" id="WP_135347162.1">
    <property type="nucleotide sequence ID" value="NZ_SRJD01000002.1"/>
</dbReference>
<evidence type="ECO:0000256" key="4">
    <source>
        <dbReference type="ARBA" id="ARBA00023065"/>
    </source>
</evidence>
<accession>A0A4Z0GS85</accession>
<comment type="function">
    <text evidence="8">F(1)F(0) ATP synthase produces ATP from ADP in the presence of a proton or sodium gradient. F-type ATPases consist of two structural domains, F(1) containing the extramembraneous catalytic core and F(0) containing the membrane proton channel, linked together by a central stalk and a peripheral stalk. During catalysis, ATP synthesis in the catalytic domain of F(1) is coupled via a rotary mechanism of the central stalk subunits to proton translocation.</text>
</comment>
<dbReference type="Proteomes" id="UP000298347">
    <property type="component" value="Unassembled WGS sequence"/>
</dbReference>
<comment type="function">
    <text evidence="8">This protein is part of the stalk that links CF(0) to CF(1). It either transmits conformational changes from CF(0) to CF(1) or is implicated in proton conduction.</text>
</comment>